<reference evidence="3 4" key="1">
    <citation type="submission" date="2021-01" db="EMBL/GenBank/DDBJ databases">
        <title>Azospirillum sp. YIM DDC1 draft genome.</title>
        <authorList>
            <person name="Wang Y.-X."/>
        </authorList>
    </citation>
    <scope>NUCLEOTIDE SEQUENCE [LARGE SCALE GENOMIC DNA]</scope>
    <source>
        <strain evidence="3 4">YIM DDC1</strain>
    </source>
</reference>
<dbReference type="Proteomes" id="UP000654452">
    <property type="component" value="Unassembled WGS sequence"/>
</dbReference>
<accession>A0ABS1I6K5</accession>
<dbReference type="PROSITE" id="PS01047">
    <property type="entry name" value="HMA_1"/>
    <property type="match status" value="1"/>
</dbReference>
<keyword evidence="1" id="KW-0479">Metal-binding</keyword>
<dbReference type="CDD" id="cd00371">
    <property type="entry name" value="HMA"/>
    <property type="match status" value="1"/>
</dbReference>
<dbReference type="SUPFAM" id="SSF55008">
    <property type="entry name" value="HMA, heavy metal-associated domain"/>
    <property type="match status" value="1"/>
</dbReference>
<evidence type="ECO:0000313" key="3">
    <source>
        <dbReference type="EMBL" id="MBK4722694.1"/>
    </source>
</evidence>
<dbReference type="InterPro" id="IPR017969">
    <property type="entry name" value="Heavy-metal-associated_CS"/>
</dbReference>
<organism evidence="3 4">
    <name type="scientific">Azospirillum aestuarii</name>
    <dbReference type="NCBI Taxonomy" id="2802052"/>
    <lineage>
        <taxon>Bacteria</taxon>
        <taxon>Pseudomonadati</taxon>
        <taxon>Pseudomonadota</taxon>
        <taxon>Alphaproteobacteria</taxon>
        <taxon>Rhodospirillales</taxon>
        <taxon>Azospirillaceae</taxon>
        <taxon>Azospirillum</taxon>
    </lineage>
</organism>
<name>A0ABS1I6K5_9PROT</name>
<dbReference type="EMBL" id="JAEPIV010000029">
    <property type="protein sequence ID" value="MBK4722694.1"/>
    <property type="molecule type" value="Genomic_DNA"/>
</dbReference>
<dbReference type="InterPro" id="IPR036163">
    <property type="entry name" value="HMA_dom_sf"/>
</dbReference>
<evidence type="ECO:0000313" key="4">
    <source>
        <dbReference type="Proteomes" id="UP000654452"/>
    </source>
</evidence>
<dbReference type="Pfam" id="PF00403">
    <property type="entry name" value="HMA"/>
    <property type="match status" value="1"/>
</dbReference>
<evidence type="ECO:0000256" key="1">
    <source>
        <dbReference type="ARBA" id="ARBA00022723"/>
    </source>
</evidence>
<keyword evidence="4" id="KW-1185">Reference proteome</keyword>
<feature type="domain" description="HMA" evidence="2">
    <location>
        <begin position="1"/>
        <end position="63"/>
    </location>
</feature>
<proteinExistence type="predicted"/>
<gene>
    <name evidence="3" type="ORF">JJL56_27950</name>
</gene>
<dbReference type="InterPro" id="IPR006121">
    <property type="entry name" value="HMA_dom"/>
</dbReference>
<sequence length="66" mass="6860">MLKLKVTGMTCAGCAKSVSRAVERVPAVERALVDLQSGEVTVEGNAEETAVRRAIEDAGFGAHTAT</sequence>
<dbReference type="Gene3D" id="3.30.70.100">
    <property type="match status" value="1"/>
</dbReference>
<comment type="caution">
    <text evidence="3">The sequence shown here is derived from an EMBL/GenBank/DDBJ whole genome shotgun (WGS) entry which is preliminary data.</text>
</comment>
<evidence type="ECO:0000259" key="2">
    <source>
        <dbReference type="PROSITE" id="PS50846"/>
    </source>
</evidence>
<dbReference type="RefSeq" id="WP_200487080.1">
    <property type="nucleotide sequence ID" value="NZ_JAEPIV010000029.1"/>
</dbReference>
<protein>
    <submittedName>
        <fullName evidence="3">Heavy-metal-associated domain-containing protein</fullName>
    </submittedName>
</protein>
<dbReference type="PROSITE" id="PS50846">
    <property type="entry name" value="HMA_2"/>
    <property type="match status" value="1"/>
</dbReference>